<organism evidence="1 2">
    <name type="scientific">Blautia obeum</name>
    <dbReference type="NCBI Taxonomy" id="40520"/>
    <lineage>
        <taxon>Bacteria</taxon>
        <taxon>Bacillati</taxon>
        <taxon>Bacillota</taxon>
        <taxon>Clostridia</taxon>
        <taxon>Lachnospirales</taxon>
        <taxon>Lachnospiraceae</taxon>
        <taxon>Blautia</taxon>
    </lineage>
</organism>
<reference evidence="1 2" key="1">
    <citation type="submission" date="2018-08" db="EMBL/GenBank/DDBJ databases">
        <title>A genome reference for cultivated species of the human gut microbiota.</title>
        <authorList>
            <person name="Zou Y."/>
            <person name="Xue W."/>
            <person name="Luo G."/>
        </authorList>
    </citation>
    <scope>NUCLEOTIDE SEQUENCE [LARGE SCALE GENOMIC DNA]</scope>
    <source>
        <strain evidence="1 2">AF37-6AC</strain>
    </source>
</reference>
<comment type="caution">
    <text evidence="1">The sequence shown here is derived from an EMBL/GenBank/DDBJ whole genome shotgun (WGS) entry which is preliminary data.</text>
</comment>
<proteinExistence type="predicted"/>
<dbReference type="RefSeq" id="WP_118393449.1">
    <property type="nucleotide sequence ID" value="NZ_QROS01000016.1"/>
</dbReference>
<accession>A0A415L5D0</accession>
<evidence type="ECO:0000313" key="2">
    <source>
        <dbReference type="Proteomes" id="UP000285897"/>
    </source>
</evidence>
<dbReference type="GO" id="GO:0003677">
    <property type="term" value="F:DNA binding"/>
    <property type="evidence" value="ECO:0007669"/>
    <property type="project" value="InterPro"/>
</dbReference>
<dbReference type="InterPro" id="IPR004590">
    <property type="entry name" value="ssDNA_annealing_RecT"/>
</dbReference>
<dbReference type="Pfam" id="PF03837">
    <property type="entry name" value="RecT"/>
    <property type="match status" value="1"/>
</dbReference>
<sequence length="275" mass="30822">MGVKDALAEKTENKGAVKLTKSMSIADMIKAMEPEIKKALPQVITPERFTRMALSALNTTPKLAECSQMSFLGALMNAAQLGLEPNTPLGQAYLIPYRNKGKLECQFQIGYKGLIDMVYRNDNIQTVQAQCVYENDEFEYELGLEPKLVHKPALKDRGNLILVYALWKAKNGGFGFEVMSKEDIDIHARKYSQSFSSSYSPWKTNYEEMAKKTVIKKCLKYAPVKSDFVMQVSNDETVKSELSVDMSEIANEQEPVIDAEYNEVVAEQETAASEA</sequence>
<dbReference type="AlphaFoldDB" id="A0A415L5D0"/>
<dbReference type="EMBL" id="QROS01000016">
    <property type="protein sequence ID" value="RHL43709.1"/>
    <property type="molecule type" value="Genomic_DNA"/>
</dbReference>
<evidence type="ECO:0000313" key="1">
    <source>
        <dbReference type="EMBL" id="RHL43709.1"/>
    </source>
</evidence>
<dbReference type="Proteomes" id="UP000285897">
    <property type="component" value="Unassembled WGS sequence"/>
</dbReference>
<protein>
    <submittedName>
        <fullName evidence="1">Recombinase RecT</fullName>
    </submittedName>
</protein>
<gene>
    <name evidence="1" type="ORF">DW021_15450</name>
</gene>
<name>A0A415L5D0_9FIRM</name>
<dbReference type="NCBIfam" id="TIGR00616">
    <property type="entry name" value="rect"/>
    <property type="match status" value="1"/>
</dbReference>
<dbReference type="InterPro" id="IPR018330">
    <property type="entry name" value="RecT_fam"/>
</dbReference>
<dbReference type="GO" id="GO:0006259">
    <property type="term" value="P:DNA metabolic process"/>
    <property type="evidence" value="ECO:0007669"/>
    <property type="project" value="InterPro"/>
</dbReference>